<dbReference type="Pfam" id="PF00196">
    <property type="entry name" value="GerE"/>
    <property type="match status" value="1"/>
</dbReference>
<evidence type="ECO:0000313" key="2">
    <source>
        <dbReference type="EMBL" id="RKF13579.1"/>
    </source>
</evidence>
<dbReference type="SUPFAM" id="SSF53474">
    <property type="entry name" value="alpha/beta-Hydrolases"/>
    <property type="match status" value="1"/>
</dbReference>
<dbReference type="InterPro" id="IPR000792">
    <property type="entry name" value="Tscrpt_reg_LuxR_C"/>
</dbReference>
<dbReference type="Gene3D" id="1.10.10.10">
    <property type="entry name" value="Winged helix-like DNA-binding domain superfamily/Winged helix DNA-binding domain"/>
    <property type="match status" value="1"/>
</dbReference>
<dbReference type="InterPro" id="IPR016032">
    <property type="entry name" value="Sig_transdc_resp-reg_C-effctor"/>
</dbReference>
<dbReference type="CDD" id="cd06170">
    <property type="entry name" value="LuxR_C_like"/>
    <property type="match status" value="1"/>
</dbReference>
<dbReference type="SUPFAM" id="SSF46894">
    <property type="entry name" value="C-terminal effector domain of the bipartite response regulators"/>
    <property type="match status" value="1"/>
</dbReference>
<evidence type="ECO:0000313" key="3">
    <source>
        <dbReference type="Proteomes" id="UP000281128"/>
    </source>
</evidence>
<dbReference type="PANTHER" id="PTHR43433:SF10">
    <property type="entry name" value="AB HYDROLASE-1 DOMAIN-CONTAINING PROTEIN"/>
    <property type="match status" value="1"/>
</dbReference>
<proteinExistence type="predicted"/>
<dbReference type="Pfam" id="PF00561">
    <property type="entry name" value="Abhydrolase_1"/>
    <property type="match status" value="1"/>
</dbReference>
<accession>A0A3A8ASY1</accession>
<dbReference type="AlphaFoldDB" id="A0A3A8ASY1"/>
<dbReference type="Proteomes" id="UP000281128">
    <property type="component" value="Unassembled WGS sequence"/>
</dbReference>
<dbReference type="InterPro" id="IPR029058">
    <property type="entry name" value="AB_hydrolase_fold"/>
</dbReference>
<protein>
    <submittedName>
        <fullName evidence="2">Alpha/beta fold hydrolase</fullName>
    </submittedName>
</protein>
<gene>
    <name evidence="2" type="ORF">D6850_14950</name>
</gene>
<comment type="caution">
    <text evidence="2">The sequence shown here is derived from an EMBL/GenBank/DDBJ whole genome shotgun (WGS) entry which is preliminary data.</text>
</comment>
<dbReference type="PANTHER" id="PTHR43433">
    <property type="entry name" value="HYDROLASE, ALPHA/BETA FOLD FAMILY PROTEIN"/>
    <property type="match status" value="1"/>
</dbReference>
<sequence length="587" mass="63446">MHVPPRGEEPTPPDTERDRLIEAIYRIALDPQSYDDFMDRWGGYVSRRLLSHKGAAPPPEPANAPELDPHFAIATQLLDQTMPPPVPPDAPGDGLDANSDSDNCAAPRFLIDSVGRIVWYNTASERLLGLRRGATLDDLPLEPGPLAALRRMAARMGASAEGRPPLALVMPLAQSGEVLHMQAGVIPDGAENEVIVVAPLAARWPAAMAALLRDDFGLTRSETEICEWIANGHSAAQIAGARDSALATVRTQIKRIMAKMRTTAQPELVRLLHLLMRLAETHRYADGIATAPETARRYLRVNGRAMPVNLHGPEDGAPVIFLHGMLDGTDITQEAHRLLDTLKLRLVCPVRPFFGAAEGDPGPPEGALARMASDIAQLMRQMGLGRAVLMGHMAGALYAFAAAAETPERFAGVVNVAGGVPILGPGQFASMAPRQRLVAYTARYSPAVLPFVLRAGVRQLRSGGERRFLLSLYQDAPADLPVALRPEVQAILRGGYRFSVAQGHRAFEIDSHHVVQDWTEIVERVALPVQLVHGTEDPVVSIASVRAFADGRANCELIEAPETGQLVFYKTPGLALRAARELLDGVE</sequence>
<dbReference type="InterPro" id="IPR036388">
    <property type="entry name" value="WH-like_DNA-bd_sf"/>
</dbReference>
<dbReference type="GO" id="GO:0016787">
    <property type="term" value="F:hydrolase activity"/>
    <property type="evidence" value="ECO:0007669"/>
    <property type="project" value="UniProtKB-KW"/>
</dbReference>
<dbReference type="SMART" id="SM00421">
    <property type="entry name" value="HTH_LUXR"/>
    <property type="match status" value="1"/>
</dbReference>
<feature type="domain" description="HTH luxR-type" evidence="1">
    <location>
        <begin position="211"/>
        <end position="276"/>
    </location>
</feature>
<dbReference type="GO" id="GO:0003677">
    <property type="term" value="F:DNA binding"/>
    <property type="evidence" value="ECO:0007669"/>
    <property type="project" value="InterPro"/>
</dbReference>
<name>A0A3A8ASY1_9RHOB</name>
<keyword evidence="2" id="KW-0378">Hydrolase</keyword>
<reference evidence="2 3" key="1">
    <citation type="submission" date="2018-09" db="EMBL/GenBank/DDBJ databases">
        <title>Roseovarius spongiae sp. nov., isolated from a marine sponge.</title>
        <authorList>
            <person name="Zhuang L."/>
            <person name="Luo L."/>
        </authorList>
    </citation>
    <scope>NUCLEOTIDE SEQUENCE [LARGE SCALE GENOMIC DNA]</scope>
    <source>
        <strain evidence="2 3">HN-E21</strain>
    </source>
</reference>
<organism evidence="2 3">
    <name type="scientific">Roseovarius spongiae</name>
    <dbReference type="NCBI Taxonomy" id="2320272"/>
    <lineage>
        <taxon>Bacteria</taxon>
        <taxon>Pseudomonadati</taxon>
        <taxon>Pseudomonadota</taxon>
        <taxon>Alphaproteobacteria</taxon>
        <taxon>Rhodobacterales</taxon>
        <taxon>Roseobacteraceae</taxon>
        <taxon>Roseovarius</taxon>
    </lineage>
</organism>
<dbReference type="GO" id="GO:0006355">
    <property type="term" value="P:regulation of DNA-templated transcription"/>
    <property type="evidence" value="ECO:0007669"/>
    <property type="project" value="InterPro"/>
</dbReference>
<dbReference type="Gene3D" id="3.40.50.1820">
    <property type="entry name" value="alpha/beta hydrolase"/>
    <property type="match status" value="1"/>
</dbReference>
<dbReference type="RefSeq" id="WP_121168395.1">
    <property type="nucleotide sequence ID" value="NZ_RAPE01000004.1"/>
</dbReference>
<evidence type="ECO:0000259" key="1">
    <source>
        <dbReference type="PROSITE" id="PS50043"/>
    </source>
</evidence>
<dbReference type="InterPro" id="IPR000073">
    <property type="entry name" value="AB_hydrolase_1"/>
</dbReference>
<dbReference type="InterPro" id="IPR050471">
    <property type="entry name" value="AB_hydrolase"/>
</dbReference>
<keyword evidence="3" id="KW-1185">Reference proteome</keyword>
<dbReference type="EMBL" id="RAPE01000004">
    <property type="protein sequence ID" value="RKF13579.1"/>
    <property type="molecule type" value="Genomic_DNA"/>
</dbReference>
<dbReference type="PROSITE" id="PS50043">
    <property type="entry name" value="HTH_LUXR_2"/>
    <property type="match status" value="1"/>
</dbReference>
<dbReference type="OrthoDB" id="8107794at2"/>